<dbReference type="GO" id="GO:0005524">
    <property type="term" value="F:ATP binding"/>
    <property type="evidence" value="ECO:0007669"/>
    <property type="project" value="UniProtKB-KW"/>
</dbReference>
<evidence type="ECO:0000313" key="16">
    <source>
        <dbReference type="Proteomes" id="UP000237350"/>
    </source>
</evidence>
<dbReference type="Gene3D" id="3.30.565.10">
    <property type="entry name" value="Histidine kinase-like ATPase, C-terminal domain"/>
    <property type="match status" value="1"/>
</dbReference>
<dbReference type="PANTHER" id="PTHR41523">
    <property type="entry name" value="TWO-COMPONENT SYSTEM SENSOR PROTEIN"/>
    <property type="match status" value="1"/>
</dbReference>
<dbReference type="AlphaFoldDB" id="A0A2S4JU19"/>
<dbReference type="InterPro" id="IPR011495">
    <property type="entry name" value="Sig_transdc_His_kin_sub2_dim/P"/>
</dbReference>
<dbReference type="Proteomes" id="UP000237350">
    <property type="component" value="Unassembled WGS sequence"/>
</dbReference>
<dbReference type="Pfam" id="PF02743">
    <property type="entry name" value="dCache_1"/>
    <property type="match status" value="1"/>
</dbReference>
<comment type="catalytic activity">
    <reaction evidence="1">
        <text>ATP + protein L-histidine = ADP + protein N-phospho-L-histidine.</text>
        <dbReference type="EC" id="2.7.13.3"/>
    </reaction>
</comment>
<evidence type="ECO:0000256" key="7">
    <source>
        <dbReference type="ARBA" id="ARBA00022692"/>
    </source>
</evidence>
<keyword evidence="8" id="KW-0547">Nucleotide-binding</keyword>
<dbReference type="SUPFAM" id="SSF55874">
    <property type="entry name" value="ATPase domain of HSP90 chaperone/DNA topoisomerase II/histidine kinase"/>
    <property type="match status" value="1"/>
</dbReference>
<keyword evidence="9" id="KW-0418">Kinase</keyword>
<keyword evidence="16" id="KW-1185">Reference proteome</keyword>
<evidence type="ECO:0000256" key="9">
    <source>
        <dbReference type="ARBA" id="ARBA00022777"/>
    </source>
</evidence>
<evidence type="ECO:0000256" key="11">
    <source>
        <dbReference type="ARBA" id="ARBA00022989"/>
    </source>
</evidence>
<feature type="domain" description="HAMP" evidence="14">
    <location>
        <begin position="298"/>
        <end position="350"/>
    </location>
</feature>
<protein>
    <recommendedName>
        <fullName evidence="3">histidine kinase</fullName>
        <ecNumber evidence="3">2.7.13.3</ecNumber>
    </recommendedName>
</protein>
<evidence type="ECO:0000256" key="1">
    <source>
        <dbReference type="ARBA" id="ARBA00000085"/>
    </source>
</evidence>
<keyword evidence="6" id="KW-0808">Transferase</keyword>
<evidence type="ECO:0000259" key="14">
    <source>
        <dbReference type="PROSITE" id="PS50885"/>
    </source>
</evidence>
<dbReference type="InterPro" id="IPR003660">
    <property type="entry name" value="HAMP_dom"/>
</dbReference>
<evidence type="ECO:0000256" key="8">
    <source>
        <dbReference type="ARBA" id="ARBA00022741"/>
    </source>
</evidence>
<keyword evidence="10" id="KW-0067">ATP-binding</keyword>
<evidence type="ECO:0000256" key="10">
    <source>
        <dbReference type="ARBA" id="ARBA00022840"/>
    </source>
</evidence>
<keyword evidence="7 13" id="KW-0812">Transmembrane</keyword>
<dbReference type="CDD" id="cd12914">
    <property type="entry name" value="PDC1_DGC_like"/>
    <property type="match status" value="1"/>
</dbReference>
<evidence type="ECO:0000256" key="13">
    <source>
        <dbReference type="SAM" id="Phobius"/>
    </source>
</evidence>
<dbReference type="EMBL" id="LPWH01000055">
    <property type="protein sequence ID" value="POR03027.1"/>
    <property type="molecule type" value="Genomic_DNA"/>
</dbReference>
<sequence>MKIFSSLKQILLFLYLFSTVIPLLFLGGVSYSTLRRVLEQQVLETQHLLSREIASRVSRVAFEAENVLTYARAVLLDAGGISGADHAQPHLERLVKNYDFFRGLTLLDREGVVRASFPANPEQAGVDMSRQPFFLERATGEKPLWSRAFVSLETGSPTATISLPLNESVLVGFLDLSVLGSIVSGIRLGETGFVLVRDQVQTVIAHPDPSYVQEMRNIVQLPHPGDPRYGFGGIGQFYLDGRSYQGLSVHIEPSGWSLSLLQESAEARAPVRMMMVTALAVLVTVFFSGTLISFYLYWRILKPVKRLVAETEQISSGEYRFAGEAASFREVETLHQAFISMGGVLEAREQALRESLREKEVLLQEVHHRVKNNFQMIISLLNLQSLQVPQEEAQQAFMEAEGRIRSMALVHEKIYRSESLSHVNFGSYIGDILQELYLAYSARDRGIVLDSLVEEVDLSITEAIPCGLILNELVTNVLKHAYPPGFEGRKVLGIVFRKVPSHKAELLVWDRGVGAVTSGEREFSLGQTLVEQLARQLKGELSVSCSEGRKTSLLFPLKIIA</sequence>
<dbReference type="PROSITE" id="PS50885">
    <property type="entry name" value="HAMP"/>
    <property type="match status" value="1"/>
</dbReference>
<evidence type="ECO:0000256" key="4">
    <source>
        <dbReference type="ARBA" id="ARBA00022475"/>
    </source>
</evidence>
<organism evidence="15 16">
    <name type="scientific">Alkalispirochaeta sphaeroplastigenens</name>
    <dbReference type="NCBI Taxonomy" id="1187066"/>
    <lineage>
        <taxon>Bacteria</taxon>
        <taxon>Pseudomonadati</taxon>
        <taxon>Spirochaetota</taxon>
        <taxon>Spirochaetia</taxon>
        <taxon>Spirochaetales</taxon>
        <taxon>Spirochaetaceae</taxon>
        <taxon>Alkalispirochaeta</taxon>
    </lineage>
</organism>
<evidence type="ECO:0000256" key="2">
    <source>
        <dbReference type="ARBA" id="ARBA00004651"/>
    </source>
</evidence>
<evidence type="ECO:0000313" key="15">
    <source>
        <dbReference type="EMBL" id="POR03027.1"/>
    </source>
</evidence>
<dbReference type="InterPro" id="IPR033479">
    <property type="entry name" value="dCache_1"/>
</dbReference>
<comment type="caution">
    <text evidence="15">The sequence shown here is derived from an EMBL/GenBank/DDBJ whole genome shotgun (WGS) entry which is preliminary data.</text>
</comment>
<name>A0A2S4JU19_9SPIO</name>
<reference evidence="16" key="1">
    <citation type="submission" date="2015-12" db="EMBL/GenBank/DDBJ databases">
        <authorList>
            <person name="Lodha T.D."/>
            <person name="Chintalapati S."/>
            <person name="Chintalapati V.R."/>
            <person name="Sravanthi T."/>
        </authorList>
    </citation>
    <scope>NUCLEOTIDE SEQUENCE [LARGE SCALE GENOMIC DNA]</scope>
    <source>
        <strain evidence="16">JC133</strain>
    </source>
</reference>
<keyword evidence="12 13" id="KW-0472">Membrane</keyword>
<feature type="transmembrane region" description="Helical" evidence="13">
    <location>
        <begin position="273"/>
        <end position="298"/>
    </location>
</feature>
<proteinExistence type="predicted"/>
<dbReference type="SUPFAM" id="SSF103190">
    <property type="entry name" value="Sensory domain-like"/>
    <property type="match status" value="1"/>
</dbReference>
<dbReference type="Gene3D" id="3.30.450.20">
    <property type="entry name" value="PAS domain"/>
    <property type="match status" value="3"/>
</dbReference>
<dbReference type="InterPro" id="IPR029151">
    <property type="entry name" value="Sensor-like_sf"/>
</dbReference>
<dbReference type="Pfam" id="PF07568">
    <property type="entry name" value="HisKA_2"/>
    <property type="match status" value="1"/>
</dbReference>
<dbReference type="InterPro" id="IPR036890">
    <property type="entry name" value="HATPase_C_sf"/>
</dbReference>
<evidence type="ECO:0000256" key="6">
    <source>
        <dbReference type="ARBA" id="ARBA00022679"/>
    </source>
</evidence>
<feature type="transmembrane region" description="Helical" evidence="13">
    <location>
        <begin position="12"/>
        <end position="31"/>
    </location>
</feature>
<dbReference type="RefSeq" id="WP_103679873.1">
    <property type="nucleotide sequence ID" value="NZ_LPWH01000055.1"/>
</dbReference>
<evidence type="ECO:0000256" key="3">
    <source>
        <dbReference type="ARBA" id="ARBA00012438"/>
    </source>
</evidence>
<dbReference type="GO" id="GO:0005886">
    <property type="term" value="C:plasma membrane"/>
    <property type="evidence" value="ECO:0007669"/>
    <property type="project" value="UniProtKB-SubCell"/>
</dbReference>
<evidence type="ECO:0000256" key="5">
    <source>
        <dbReference type="ARBA" id="ARBA00022553"/>
    </source>
</evidence>
<dbReference type="OrthoDB" id="9767435at2"/>
<dbReference type="EC" id="2.7.13.3" evidence="3"/>
<evidence type="ECO:0000256" key="12">
    <source>
        <dbReference type="ARBA" id="ARBA00023136"/>
    </source>
</evidence>
<keyword evidence="4" id="KW-1003">Cell membrane</keyword>
<accession>A0A2S4JU19</accession>
<dbReference type="GO" id="GO:0004673">
    <property type="term" value="F:protein histidine kinase activity"/>
    <property type="evidence" value="ECO:0007669"/>
    <property type="project" value="UniProtKB-EC"/>
</dbReference>
<dbReference type="PANTHER" id="PTHR41523:SF8">
    <property type="entry name" value="ETHYLENE RESPONSE SENSOR PROTEIN"/>
    <property type="match status" value="1"/>
</dbReference>
<comment type="subcellular location">
    <subcellularLocation>
        <location evidence="2">Cell membrane</location>
        <topology evidence="2">Multi-pass membrane protein</topology>
    </subcellularLocation>
</comment>
<keyword evidence="5" id="KW-0597">Phosphoprotein</keyword>
<keyword evidence="11 13" id="KW-1133">Transmembrane helix</keyword>
<gene>
    <name evidence="15" type="ORF">AU468_05575</name>
</gene>
<dbReference type="GO" id="GO:0007165">
    <property type="term" value="P:signal transduction"/>
    <property type="evidence" value="ECO:0007669"/>
    <property type="project" value="InterPro"/>
</dbReference>